<evidence type="ECO:0008006" key="3">
    <source>
        <dbReference type="Google" id="ProtNLM"/>
    </source>
</evidence>
<dbReference type="PANTHER" id="PTHR31891:SF1">
    <property type="entry name" value="FORMAMIDASE C869.04-RELATED"/>
    <property type="match status" value="1"/>
</dbReference>
<reference evidence="1 2" key="1">
    <citation type="submission" date="2017-04" db="EMBL/GenBank/DDBJ databases">
        <title>Genome Sequence of the Model Brown-Rot Fungus Postia placenta SB12.</title>
        <authorList>
            <consortium name="DOE Joint Genome Institute"/>
            <person name="Gaskell J."/>
            <person name="Kersten P."/>
            <person name="Larrondo L.F."/>
            <person name="Canessa P."/>
            <person name="Martinez D."/>
            <person name="Hibbett D."/>
            <person name="Schmoll M."/>
            <person name="Kubicek C.P."/>
            <person name="Martinez A.T."/>
            <person name="Yadav J."/>
            <person name="Master E."/>
            <person name="Magnuson J.K."/>
            <person name="James T."/>
            <person name="Yaver D."/>
            <person name="Berka R."/>
            <person name="Labutti K."/>
            <person name="Lipzen A."/>
            <person name="Aerts A."/>
            <person name="Barry K."/>
            <person name="Henrissat B."/>
            <person name="Blanchette R."/>
            <person name="Grigoriev I."/>
            <person name="Cullen D."/>
        </authorList>
    </citation>
    <scope>NUCLEOTIDE SEQUENCE [LARGE SCALE GENOMIC DNA]</scope>
    <source>
        <strain evidence="1 2">MAD-698-R-SB12</strain>
    </source>
</reference>
<dbReference type="EMBL" id="KZ110596">
    <property type="protein sequence ID" value="OSX62518.1"/>
    <property type="molecule type" value="Genomic_DNA"/>
</dbReference>
<protein>
    <recommendedName>
        <fullName evidence="3">Acetamidase/formamidase</fullName>
    </recommendedName>
</protein>
<evidence type="ECO:0000313" key="2">
    <source>
        <dbReference type="Proteomes" id="UP000194127"/>
    </source>
</evidence>
<dbReference type="PANTHER" id="PTHR31891">
    <property type="entry name" value="FORMAMIDASE C869.04-RELATED"/>
    <property type="match status" value="1"/>
</dbReference>
<dbReference type="Gene3D" id="2.60.120.580">
    <property type="entry name" value="Acetamidase/Formamidase-like domains"/>
    <property type="match status" value="2"/>
</dbReference>
<dbReference type="GeneID" id="36325653"/>
<dbReference type="STRING" id="670580.A0A1X6N1M3"/>
<dbReference type="Proteomes" id="UP000194127">
    <property type="component" value="Unassembled WGS sequence"/>
</dbReference>
<name>A0A1X6N1M3_9APHY</name>
<dbReference type="Pfam" id="PF03069">
    <property type="entry name" value="FmdA_AmdA"/>
    <property type="match status" value="2"/>
</dbReference>
<evidence type="ECO:0000313" key="1">
    <source>
        <dbReference type="EMBL" id="OSX62518.1"/>
    </source>
</evidence>
<proteinExistence type="predicted"/>
<gene>
    <name evidence="1" type="ORF">POSPLADRAFT_1055890</name>
</gene>
<dbReference type="GO" id="GO:0016811">
    <property type="term" value="F:hydrolase activity, acting on carbon-nitrogen (but not peptide) bonds, in linear amides"/>
    <property type="evidence" value="ECO:0007669"/>
    <property type="project" value="InterPro"/>
</dbReference>
<dbReference type="InterPro" id="IPR004304">
    <property type="entry name" value="FmdA_AmdA"/>
</dbReference>
<dbReference type="OrthoDB" id="3335528at2759"/>
<dbReference type="RefSeq" id="XP_024339312.1">
    <property type="nucleotide sequence ID" value="XM_024480703.1"/>
</dbReference>
<sequence length="315" mass="33143">MSIHAVKRAQCHVAIPPVLHVASGDTVSFDCLDASNGQLTPTSDLAALAALDFARLDQVNGPVHIAGARPGDTLRVDVLDVRAADWGWTALIPGFGLLADEFPAPALKLWTLPGAEGGAGRAYAWFDEARGIRVPLWPFAGEMGVAPAQRGAFSTIPPYRTGGNIDTRHVTAGATLFLPVEVEGALFSIGDGHAAQGDGEVCGTAIETPMKVTVRLTVVQDTPYVQTPHFTTPSAGSPADGGECYCTTGVDPDIREATRAAVRGMIAYLGATHGLSRTDAYMLCSVAGDLRMHEVVDMPNYVIGMMMPKSIFTKA</sequence>
<dbReference type="SUPFAM" id="SSF141130">
    <property type="entry name" value="Acetamidase/Formamidase-like"/>
    <property type="match status" value="1"/>
</dbReference>
<keyword evidence="2" id="KW-1185">Reference proteome</keyword>
<accession>A0A1X6N1M3</accession>
<dbReference type="AlphaFoldDB" id="A0A1X6N1M3"/>
<dbReference type="Gene3D" id="3.10.28.20">
    <property type="entry name" value="Acetamidase/Formamidase-like domains"/>
    <property type="match status" value="1"/>
</dbReference>
<organism evidence="1 2">
    <name type="scientific">Postia placenta MAD-698-R-SB12</name>
    <dbReference type="NCBI Taxonomy" id="670580"/>
    <lineage>
        <taxon>Eukaryota</taxon>
        <taxon>Fungi</taxon>
        <taxon>Dikarya</taxon>
        <taxon>Basidiomycota</taxon>
        <taxon>Agaricomycotina</taxon>
        <taxon>Agaricomycetes</taxon>
        <taxon>Polyporales</taxon>
        <taxon>Adustoporiaceae</taxon>
        <taxon>Rhodonia</taxon>
    </lineage>
</organism>